<evidence type="ECO:0000313" key="5">
    <source>
        <dbReference type="EMBL" id="TXN31009.1"/>
    </source>
</evidence>
<evidence type="ECO:0000256" key="2">
    <source>
        <dbReference type="ARBA" id="ARBA00023125"/>
    </source>
</evidence>
<name>A0A5C8UTP2_9MICO</name>
<evidence type="ECO:0000313" key="6">
    <source>
        <dbReference type="Proteomes" id="UP000321379"/>
    </source>
</evidence>
<dbReference type="PANTHER" id="PTHR39515:SF2">
    <property type="entry name" value="HTH-TYPE TRANSCRIPTIONAL REGULATOR RV0880"/>
    <property type="match status" value="1"/>
</dbReference>
<keyword evidence="1" id="KW-0805">Transcription regulation</keyword>
<organism evidence="5 6">
    <name type="scientific">Lacisediminihabitans profunda</name>
    <dbReference type="NCBI Taxonomy" id="2594790"/>
    <lineage>
        <taxon>Bacteria</taxon>
        <taxon>Bacillati</taxon>
        <taxon>Actinomycetota</taxon>
        <taxon>Actinomycetes</taxon>
        <taxon>Micrococcales</taxon>
        <taxon>Microbacteriaceae</taxon>
        <taxon>Lacisediminihabitans</taxon>
    </lineage>
</organism>
<sequence>MTEPDAATDGLDATAPRLALAVGRLNRRLLRATAGLSHGTVSALSSIVRFGPLRLSELAQREGIAAPSITRIVADLEARGLVGREVDVSDRRAFSIQATPAGVDYIVRARSARAELVTELLGTLDAEQLAAVEAALPALEAMALRGLDAPIRPPALG</sequence>
<dbReference type="PANTHER" id="PTHR39515">
    <property type="entry name" value="CONSERVED PROTEIN"/>
    <property type="match status" value="1"/>
</dbReference>
<dbReference type="InterPro" id="IPR036390">
    <property type="entry name" value="WH_DNA-bd_sf"/>
</dbReference>
<dbReference type="GO" id="GO:0003677">
    <property type="term" value="F:DNA binding"/>
    <property type="evidence" value="ECO:0007669"/>
    <property type="project" value="UniProtKB-KW"/>
</dbReference>
<gene>
    <name evidence="5" type="ORF">FVP33_05275</name>
</gene>
<keyword evidence="6" id="KW-1185">Reference proteome</keyword>
<dbReference type="AlphaFoldDB" id="A0A5C8UTP2"/>
<accession>A0A5C8UTP2</accession>
<dbReference type="InterPro" id="IPR052526">
    <property type="entry name" value="HTH-type_Bedaq_tolerance"/>
</dbReference>
<dbReference type="PRINTS" id="PR00598">
    <property type="entry name" value="HTHMARR"/>
</dbReference>
<evidence type="ECO:0000259" key="4">
    <source>
        <dbReference type="PROSITE" id="PS50995"/>
    </source>
</evidence>
<dbReference type="InterPro" id="IPR000835">
    <property type="entry name" value="HTH_MarR-typ"/>
</dbReference>
<dbReference type="SUPFAM" id="SSF46785">
    <property type="entry name" value="Winged helix' DNA-binding domain"/>
    <property type="match status" value="1"/>
</dbReference>
<dbReference type="PROSITE" id="PS01117">
    <property type="entry name" value="HTH_MARR_1"/>
    <property type="match status" value="1"/>
</dbReference>
<dbReference type="InterPro" id="IPR036388">
    <property type="entry name" value="WH-like_DNA-bd_sf"/>
</dbReference>
<keyword evidence="2" id="KW-0238">DNA-binding</keyword>
<dbReference type="SMART" id="SM00347">
    <property type="entry name" value="HTH_MARR"/>
    <property type="match status" value="1"/>
</dbReference>
<dbReference type="InterPro" id="IPR023187">
    <property type="entry name" value="Tscrpt_reg_MarR-type_CS"/>
</dbReference>
<reference evidence="5 6" key="1">
    <citation type="submission" date="2019-08" db="EMBL/GenBank/DDBJ databases">
        <title>Bacterial whole genome sequence for Glaciihabitans sp. CHu50b-6-2.</title>
        <authorList>
            <person name="Jin L."/>
        </authorList>
    </citation>
    <scope>NUCLEOTIDE SEQUENCE [LARGE SCALE GENOMIC DNA]</scope>
    <source>
        <strain evidence="5 6">CHu50b-6-2</strain>
    </source>
</reference>
<comment type="caution">
    <text evidence="5">The sequence shown here is derived from an EMBL/GenBank/DDBJ whole genome shotgun (WGS) entry which is preliminary data.</text>
</comment>
<dbReference type="Pfam" id="PF01047">
    <property type="entry name" value="MarR"/>
    <property type="match status" value="1"/>
</dbReference>
<protein>
    <submittedName>
        <fullName evidence="5">MarR family transcriptional regulator</fullName>
    </submittedName>
</protein>
<proteinExistence type="predicted"/>
<keyword evidence="3" id="KW-0804">Transcription</keyword>
<dbReference type="RefSeq" id="WP_147782595.1">
    <property type="nucleotide sequence ID" value="NZ_VRMG01000005.1"/>
</dbReference>
<dbReference type="Proteomes" id="UP000321379">
    <property type="component" value="Unassembled WGS sequence"/>
</dbReference>
<evidence type="ECO:0000256" key="1">
    <source>
        <dbReference type="ARBA" id="ARBA00023015"/>
    </source>
</evidence>
<dbReference type="Gene3D" id="1.10.10.10">
    <property type="entry name" value="Winged helix-like DNA-binding domain superfamily/Winged helix DNA-binding domain"/>
    <property type="match status" value="1"/>
</dbReference>
<evidence type="ECO:0000256" key="3">
    <source>
        <dbReference type="ARBA" id="ARBA00023163"/>
    </source>
</evidence>
<dbReference type="PROSITE" id="PS50995">
    <property type="entry name" value="HTH_MARR_2"/>
    <property type="match status" value="1"/>
</dbReference>
<dbReference type="GO" id="GO:0003700">
    <property type="term" value="F:DNA-binding transcription factor activity"/>
    <property type="evidence" value="ECO:0007669"/>
    <property type="project" value="InterPro"/>
</dbReference>
<feature type="domain" description="HTH marR-type" evidence="4">
    <location>
        <begin position="15"/>
        <end position="141"/>
    </location>
</feature>
<dbReference type="EMBL" id="VRMG01000005">
    <property type="protein sequence ID" value="TXN31009.1"/>
    <property type="molecule type" value="Genomic_DNA"/>
</dbReference>